<dbReference type="Proteomes" id="UP000823941">
    <property type="component" value="Chromosome 29"/>
</dbReference>
<gene>
    <name evidence="3" type="ORF">JYU34_021342</name>
</gene>
<accession>A0ABQ7PTD9</accession>
<feature type="compositionally biased region" description="Basic and acidic residues" evidence="1">
    <location>
        <begin position="251"/>
        <end position="274"/>
    </location>
</feature>
<feature type="transmembrane region" description="Helical" evidence="2">
    <location>
        <begin position="12"/>
        <end position="34"/>
    </location>
</feature>
<organism evidence="3 4">
    <name type="scientific">Plutella xylostella</name>
    <name type="common">Diamondback moth</name>
    <name type="synonym">Plutella maculipennis</name>
    <dbReference type="NCBI Taxonomy" id="51655"/>
    <lineage>
        <taxon>Eukaryota</taxon>
        <taxon>Metazoa</taxon>
        <taxon>Ecdysozoa</taxon>
        <taxon>Arthropoda</taxon>
        <taxon>Hexapoda</taxon>
        <taxon>Insecta</taxon>
        <taxon>Pterygota</taxon>
        <taxon>Neoptera</taxon>
        <taxon>Endopterygota</taxon>
        <taxon>Lepidoptera</taxon>
        <taxon>Glossata</taxon>
        <taxon>Ditrysia</taxon>
        <taxon>Yponomeutoidea</taxon>
        <taxon>Plutellidae</taxon>
        <taxon>Plutella</taxon>
    </lineage>
</organism>
<feature type="region of interest" description="Disordered" evidence="1">
    <location>
        <begin position="50"/>
        <end position="189"/>
    </location>
</feature>
<feature type="compositionally biased region" description="Basic and acidic residues" evidence="1">
    <location>
        <begin position="284"/>
        <end position="299"/>
    </location>
</feature>
<feature type="compositionally biased region" description="Basic and acidic residues" evidence="1">
    <location>
        <begin position="123"/>
        <end position="132"/>
    </location>
</feature>
<protein>
    <recommendedName>
        <fullName evidence="5">Triadin</fullName>
    </recommendedName>
</protein>
<dbReference type="EMBL" id="JAHIBW010000029">
    <property type="protein sequence ID" value="KAG7296232.1"/>
    <property type="molecule type" value="Genomic_DNA"/>
</dbReference>
<feature type="compositionally biased region" description="Basic residues" evidence="1">
    <location>
        <begin position="319"/>
        <end position="330"/>
    </location>
</feature>
<sequence length="330" mass="36888">MELLRTATASQVLYPIAAVVVVLICAALVFVFGFHSAEQPQFDKLPIIVDDRKSANKKRKTKDKSSPNRTANEEGKAKSESKKSPAKEKKEEKVKEAEKPKPVEPKVVKKETVEPKKGKKAKNVGDAEKPADFDEGLWQEVPKKSEKKKEKVVRTPEEKKEKDSPVKKTLKGKKEGRKEVEVEEARPAPVEEKVKIISVSGPVVDEEADRALQAQIEEVQRILKEAERREQAVLSGLNAAEDEEAAVEELTDVKDLRSNKKKENKEKQKKKETVGAKTAPKPEPSPEKDNSDSSEKQEEATNAPVFDELGDSWTDAKAPKKSKKKVRKDQ</sequence>
<evidence type="ECO:0000256" key="1">
    <source>
        <dbReference type="SAM" id="MobiDB-lite"/>
    </source>
</evidence>
<feature type="region of interest" description="Disordered" evidence="1">
    <location>
        <begin position="229"/>
        <end position="330"/>
    </location>
</feature>
<keyword evidence="2" id="KW-1133">Transmembrane helix</keyword>
<keyword evidence="2" id="KW-0812">Transmembrane</keyword>
<comment type="caution">
    <text evidence="3">The sequence shown here is derived from an EMBL/GenBank/DDBJ whole genome shotgun (WGS) entry which is preliminary data.</text>
</comment>
<evidence type="ECO:0008006" key="5">
    <source>
        <dbReference type="Google" id="ProtNLM"/>
    </source>
</evidence>
<keyword evidence="4" id="KW-1185">Reference proteome</keyword>
<reference evidence="3 4" key="1">
    <citation type="submission" date="2021-06" db="EMBL/GenBank/DDBJ databases">
        <title>A haploid diamondback moth (Plutella xylostella L.) genome assembly resolves 31 chromosomes and identifies a diamide resistance mutation.</title>
        <authorList>
            <person name="Ward C.M."/>
            <person name="Perry K.D."/>
            <person name="Baker G."/>
            <person name="Powis K."/>
            <person name="Heckel D.G."/>
            <person name="Baxter S.W."/>
        </authorList>
    </citation>
    <scope>NUCLEOTIDE SEQUENCE [LARGE SCALE GENOMIC DNA]</scope>
    <source>
        <strain evidence="3 4">LV</strain>
        <tissue evidence="3">Single pupa</tissue>
    </source>
</reference>
<proteinExistence type="predicted"/>
<feature type="compositionally biased region" description="Basic and acidic residues" evidence="1">
    <location>
        <begin position="141"/>
        <end position="189"/>
    </location>
</feature>
<name>A0ABQ7PTD9_PLUXY</name>
<evidence type="ECO:0000313" key="3">
    <source>
        <dbReference type="EMBL" id="KAG7296232.1"/>
    </source>
</evidence>
<feature type="compositionally biased region" description="Acidic residues" evidence="1">
    <location>
        <begin position="240"/>
        <end position="250"/>
    </location>
</feature>
<evidence type="ECO:0000313" key="4">
    <source>
        <dbReference type="Proteomes" id="UP000823941"/>
    </source>
</evidence>
<evidence type="ECO:0000256" key="2">
    <source>
        <dbReference type="SAM" id="Phobius"/>
    </source>
</evidence>
<feature type="compositionally biased region" description="Basic and acidic residues" evidence="1">
    <location>
        <begin position="63"/>
        <end position="116"/>
    </location>
</feature>
<keyword evidence="2" id="KW-0472">Membrane</keyword>